<feature type="transmembrane region" description="Helical" evidence="1">
    <location>
        <begin position="6"/>
        <end position="26"/>
    </location>
</feature>
<feature type="transmembrane region" description="Helical" evidence="1">
    <location>
        <begin position="38"/>
        <end position="56"/>
    </location>
</feature>
<dbReference type="PATRIC" id="fig|502800.11.peg.1784"/>
<dbReference type="KEGG" id="ypy:YPK_1149"/>
<keyword evidence="1" id="KW-0812">Transmembrane</keyword>
<gene>
    <name evidence="2" type="ordered locus">YPK_1149</name>
</gene>
<sequence length="58" mass="6504">MLSASDIRFLLFLISTGILVILLFIYGVVKIETDKGKLAILLSFLFVVFYIVTTHAPE</sequence>
<keyword evidence="1" id="KW-0472">Membrane</keyword>
<reference evidence="2" key="1">
    <citation type="submission" date="2008-02" db="EMBL/GenBank/DDBJ databases">
        <title>Complete sequence of Yersinia pseudotuberculosis YPIII.</title>
        <authorList>
            <consortium name="US DOE Joint Genome Institute"/>
            <person name="Challacombe J.F."/>
            <person name="Bruce D."/>
            <person name="Detter J.C."/>
            <person name="Green L."/>
            <person name="Land M."/>
            <person name="Munk C."/>
            <person name="Lindler L.E."/>
            <person name="Nikolich M.P."/>
            <person name="Brettin T."/>
        </authorList>
    </citation>
    <scope>NUCLEOTIDE SEQUENCE</scope>
    <source>
        <strain evidence="2">YPIII</strain>
    </source>
</reference>
<protein>
    <submittedName>
        <fullName evidence="2">Uncharacterized protein</fullName>
    </submittedName>
</protein>
<organism evidence="2">
    <name type="scientific">Yersinia pseudotuberculosis serotype O:3 (strain YPIII)</name>
    <dbReference type="NCBI Taxonomy" id="502800"/>
    <lineage>
        <taxon>Bacteria</taxon>
        <taxon>Pseudomonadati</taxon>
        <taxon>Pseudomonadota</taxon>
        <taxon>Gammaproteobacteria</taxon>
        <taxon>Enterobacterales</taxon>
        <taxon>Yersiniaceae</taxon>
        <taxon>Yersinia</taxon>
    </lineage>
</organism>
<evidence type="ECO:0000256" key="1">
    <source>
        <dbReference type="SAM" id="Phobius"/>
    </source>
</evidence>
<accession>A0A0H3AZ99</accession>
<name>A0A0H3AZ99_YERPY</name>
<dbReference type="AlphaFoldDB" id="A0A0H3AZ99"/>
<keyword evidence="1" id="KW-1133">Transmembrane helix</keyword>
<proteinExistence type="predicted"/>
<evidence type="ECO:0000313" key="2">
    <source>
        <dbReference type="EMBL" id="ACA67447.1"/>
    </source>
</evidence>
<dbReference type="EMBL" id="CP000950">
    <property type="protein sequence ID" value="ACA67447.1"/>
    <property type="molecule type" value="Genomic_DNA"/>
</dbReference>